<accession>A0A382JYB4</accession>
<gene>
    <name evidence="1" type="ORF">METZ01_LOCUS269974</name>
</gene>
<dbReference type="EMBL" id="UINC01077206">
    <property type="protein sequence ID" value="SVC17120.1"/>
    <property type="molecule type" value="Genomic_DNA"/>
</dbReference>
<evidence type="ECO:0000313" key="1">
    <source>
        <dbReference type="EMBL" id="SVC17120.1"/>
    </source>
</evidence>
<proteinExistence type="predicted"/>
<name>A0A382JYB4_9ZZZZ</name>
<reference evidence="1" key="1">
    <citation type="submission" date="2018-05" db="EMBL/GenBank/DDBJ databases">
        <authorList>
            <person name="Lanie J.A."/>
            <person name="Ng W.-L."/>
            <person name="Kazmierczak K.M."/>
            <person name="Andrzejewski T.M."/>
            <person name="Davidsen T.M."/>
            <person name="Wayne K.J."/>
            <person name="Tettelin H."/>
            <person name="Glass J.I."/>
            <person name="Rusch D."/>
            <person name="Podicherti R."/>
            <person name="Tsui H.-C.T."/>
            <person name="Winkler M.E."/>
        </authorList>
    </citation>
    <scope>NUCLEOTIDE SEQUENCE</scope>
</reference>
<dbReference type="AlphaFoldDB" id="A0A382JYB4"/>
<protein>
    <submittedName>
        <fullName evidence="1">Uncharacterized protein</fullName>
    </submittedName>
</protein>
<sequence>MKFFRFVRIERSLGGCYLPHVFRNFIKTTKKDEIIEKT</sequence>
<organism evidence="1">
    <name type="scientific">marine metagenome</name>
    <dbReference type="NCBI Taxonomy" id="408172"/>
    <lineage>
        <taxon>unclassified sequences</taxon>
        <taxon>metagenomes</taxon>
        <taxon>ecological metagenomes</taxon>
    </lineage>
</organism>